<name>A0A0N1MS13_9GAMM</name>
<dbReference type="RefSeq" id="WP_054203045.1">
    <property type="nucleotide sequence ID" value="NZ_LHPH01000030.1"/>
</dbReference>
<protein>
    <recommendedName>
        <fullName evidence="3">Orphan protein</fullName>
    </recommendedName>
</protein>
<dbReference type="PATRIC" id="fig|187330.3.peg.2550"/>
<comment type="caution">
    <text evidence="1">The sequence shown here is derived from an EMBL/GenBank/DDBJ whole genome shotgun (WGS) entry which is preliminary data.</text>
</comment>
<accession>A0A0N1MS13</accession>
<dbReference type="InterPro" id="IPR025284">
    <property type="entry name" value="DUF4144"/>
</dbReference>
<organism evidence="1 2">
    <name type="scientific">Pseudoalteromonas porphyrae</name>
    <dbReference type="NCBI Taxonomy" id="187330"/>
    <lineage>
        <taxon>Bacteria</taxon>
        <taxon>Pseudomonadati</taxon>
        <taxon>Pseudomonadota</taxon>
        <taxon>Gammaproteobacteria</taxon>
        <taxon>Alteromonadales</taxon>
        <taxon>Pseudoalteromonadaceae</taxon>
        <taxon>Pseudoalteromonas</taxon>
    </lineage>
</organism>
<dbReference type="Proteomes" id="UP000037848">
    <property type="component" value="Unassembled WGS sequence"/>
</dbReference>
<evidence type="ECO:0008006" key="3">
    <source>
        <dbReference type="Google" id="ProtNLM"/>
    </source>
</evidence>
<reference evidence="1 2" key="1">
    <citation type="submission" date="2015-08" db="EMBL/GenBank/DDBJ databases">
        <title>Draft Genome Sequence of Pseudoalteromonas porphyrae UCD-SED14.</title>
        <authorList>
            <person name="Coil D.A."/>
            <person name="Jospin G."/>
            <person name="Lee R.D."/>
            <person name="Eisen J.A."/>
        </authorList>
    </citation>
    <scope>NUCLEOTIDE SEQUENCE [LARGE SCALE GENOMIC DNA]</scope>
    <source>
        <strain evidence="1 2">UCD-SED14</strain>
    </source>
</reference>
<dbReference type="AlphaFoldDB" id="A0A0N1MS13"/>
<proteinExistence type="predicted"/>
<dbReference type="OrthoDB" id="6315949at2"/>
<keyword evidence="2" id="KW-1185">Reference proteome</keyword>
<dbReference type="Pfam" id="PF13642">
    <property type="entry name" value="DUF4144"/>
    <property type="match status" value="1"/>
</dbReference>
<gene>
    <name evidence="1" type="ORF">ADS77_19490</name>
</gene>
<sequence length="96" mass="10873">MSYPKIIIYNEEIEIAHQQSDVDCFLYGISEHEQKNVRVLEESGTYHTLLGKACQPLSADELGVYVKHYLANEGQCCLSKIQQLSPQQAFDLLAIN</sequence>
<dbReference type="EMBL" id="LHPH01000030">
    <property type="protein sequence ID" value="KPH56950.1"/>
    <property type="molecule type" value="Genomic_DNA"/>
</dbReference>
<dbReference type="Gene3D" id="1.10.8.650">
    <property type="entry name" value="Uncharacterised protein PF13642 yp_926445, C-terminal domain"/>
    <property type="match status" value="1"/>
</dbReference>
<evidence type="ECO:0000313" key="2">
    <source>
        <dbReference type="Proteomes" id="UP000037848"/>
    </source>
</evidence>
<evidence type="ECO:0000313" key="1">
    <source>
        <dbReference type="EMBL" id="KPH56950.1"/>
    </source>
</evidence>